<sequence>MFPSFLTSTTMFRAIFNNIGHDDSQLHLSLSTCSDRTISKVGRSCQSHKLRARMLQSSRIFRRIAKIKGPATRAPAPARRAALYGELCVDVG</sequence>
<reference evidence="1 2" key="1">
    <citation type="journal article" date="2017" name="Nature">
        <title>The Apostasia genome and the evolution of orchids.</title>
        <authorList>
            <person name="Zhang G.Q."/>
            <person name="Liu K.W."/>
            <person name="Li Z."/>
            <person name="Lohaus R."/>
            <person name="Hsiao Y.Y."/>
            <person name="Niu S.C."/>
            <person name="Wang J.Y."/>
            <person name="Lin Y.C."/>
            <person name="Xu Q."/>
            <person name="Chen L.J."/>
            <person name="Yoshida K."/>
            <person name="Fujiwara S."/>
            <person name="Wang Z.W."/>
            <person name="Zhang Y.Q."/>
            <person name="Mitsuda N."/>
            <person name="Wang M."/>
            <person name="Liu G.H."/>
            <person name="Pecoraro L."/>
            <person name="Huang H.X."/>
            <person name="Xiao X.J."/>
            <person name="Lin M."/>
            <person name="Wu X.Y."/>
            <person name="Wu W.L."/>
            <person name="Chen Y.Y."/>
            <person name="Chang S.B."/>
            <person name="Sakamoto S."/>
            <person name="Ohme-Takagi M."/>
            <person name="Yagi M."/>
            <person name="Zeng S.J."/>
            <person name="Shen C.Y."/>
            <person name="Yeh C.M."/>
            <person name="Luo Y.B."/>
            <person name="Tsai W.C."/>
            <person name="Van de Peer Y."/>
            <person name="Liu Z.J."/>
        </authorList>
    </citation>
    <scope>NUCLEOTIDE SEQUENCE [LARGE SCALE GENOMIC DNA]</scope>
    <source>
        <strain evidence="2">cv. Shenzhen</strain>
        <tissue evidence="1">Stem</tissue>
    </source>
</reference>
<proteinExistence type="predicted"/>
<name>A0A2I0AQV5_9ASPA</name>
<dbReference type="EMBL" id="KZ451960">
    <property type="protein sequence ID" value="PKA57856.1"/>
    <property type="molecule type" value="Genomic_DNA"/>
</dbReference>
<gene>
    <name evidence="1" type="ORF">AXF42_Ash015234</name>
</gene>
<keyword evidence="2" id="KW-1185">Reference proteome</keyword>
<protein>
    <submittedName>
        <fullName evidence="1">Uncharacterized protein</fullName>
    </submittedName>
</protein>
<dbReference type="AlphaFoldDB" id="A0A2I0AQV5"/>
<evidence type="ECO:0000313" key="1">
    <source>
        <dbReference type="EMBL" id="PKA57856.1"/>
    </source>
</evidence>
<organism evidence="1 2">
    <name type="scientific">Apostasia shenzhenica</name>
    <dbReference type="NCBI Taxonomy" id="1088818"/>
    <lineage>
        <taxon>Eukaryota</taxon>
        <taxon>Viridiplantae</taxon>
        <taxon>Streptophyta</taxon>
        <taxon>Embryophyta</taxon>
        <taxon>Tracheophyta</taxon>
        <taxon>Spermatophyta</taxon>
        <taxon>Magnoliopsida</taxon>
        <taxon>Liliopsida</taxon>
        <taxon>Asparagales</taxon>
        <taxon>Orchidaceae</taxon>
        <taxon>Apostasioideae</taxon>
        <taxon>Apostasia</taxon>
    </lineage>
</organism>
<evidence type="ECO:0000313" key="2">
    <source>
        <dbReference type="Proteomes" id="UP000236161"/>
    </source>
</evidence>
<dbReference type="Proteomes" id="UP000236161">
    <property type="component" value="Unassembled WGS sequence"/>
</dbReference>
<accession>A0A2I0AQV5</accession>